<dbReference type="PANTHER" id="PTHR24342:SF19">
    <property type="entry name" value="PROTEIN KINASE DOMAIN-CONTAINING PROTEIN"/>
    <property type="match status" value="1"/>
</dbReference>
<dbReference type="PANTHER" id="PTHR24342">
    <property type="entry name" value="SERINE/THREONINE-PROTEIN KINASE 17"/>
    <property type="match status" value="1"/>
</dbReference>
<evidence type="ECO:0000313" key="16">
    <source>
        <dbReference type="Ensembl" id="ENSNNAP00000021517.1"/>
    </source>
</evidence>
<sequence>MTQAAKNAGRFVFLSPTGVLYPERVGCAGKGSHQKNTICLFAGEEDGKGGGLRFFLEVVAERPFPKPHRGTRPRPRLLCPPAKIPRIYEIPGLHKRAGRGSRIQELQHICPFKPRSSLAFNEAFVLLGRRPKIKLFSDGIKGQIPGDEAAPIPLGKERSLAGEEGSLRPGGRLSLGTSPPTSRCDAPLRASVSAQLSEGHQHQVPLLGCPRDSCGCLALSESGRWDSPLLLPGCFHTASASRDAAALAPPAPRLLSCLCQGMRAWWAGGELPGCPPCLAARQHPKAFELMARDGTETCPGNPGAAGIQVSPCSLEDDEVFLGTETRPSAAQAGPFRHCSVEELYELLETLGSGHFGVVRRCKERSTGVFYAAKSIKVRKRKGSRLGLDREQVEREVCILQQLQHPNIMRLYDVFANQAEMVLILELILGGELFDFIAEKELLSEDEAIEFLQQILLGLAYMHALRIAHFDLKPENIMLLVKDAPNPKIKIIDFGLAQKLEEGVAYKSLCGTPQYIAPEVINYEALSTATDMWSIGVITYILLSGMSPFQGETDEETLSNVVSGNYEFEAKYFSQTSEMAKDFIQKLLLKEPRDRMTATECLLHPWIKPLTRKQAMNRSRSSINMKNFRKFNARRKWKLSFHMVSACNRLCRLRLLCQQQKPDEEATALRDCESDQEDQPCSPGVLLRRRRSICS</sequence>
<keyword evidence="3" id="KW-0723">Serine/threonine-protein kinase</keyword>
<evidence type="ECO:0000256" key="7">
    <source>
        <dbReference type="ARBA" id="ARBA00022741"/>
    </source>
</evidence>
<dbReference type="InterPro" id="IPR000719">
    <property type="entry name" value="Prot_kinase_dom"/>
</dbReference>
<reference evidence="16" key="1">
    <citation type="submission" date="2025-08" db="UniProtKB">
        <authorList>
            <consortium name="Ensembl"/>
        </authorList>
    </citation>
    <scope>IDENTIFICATION</scope>
</reference>
<dbReference type="AlphaFoldDB" id="A0A8C6XZV8"/>
<evidence type="ECO:0000256" key="4">
    <source>
        <dbReference type="ARBA" id="ARBA00022553"/>
    </source>
</evidence>
<keyword evidence="7 13" id="KW-0547">Nucleotide-binding</keyword>
<dbReference type="GO" id="GO:0006915">
    <property type="term" value="P:apoptotic process"/>
    <property type="evidence" value="ECO:0007669"/>
    <property type="project" value="UniProtKB-KW"/>
</dbReference>
<reference evidence="16" key="2">
    <citation type="submission" date="2025-09" db="UniProtKB">
        <authorList>
            <consortium name="Ensembl"/>
        </authorList>
    </citation>
    <scope>IDENTIFICATION</scope>
</reference>
<evidence type="ECO:0000256" key="6">
    <source>
        <dbReference type="ARBA" id="ARBA00022703"/>
    </source>
</evidence>
<dbReference type="GO" id="GO:0005634">
    <property type="term" value="C:nucleus"/>
    <property type="evidence" value="ECO:0007669"/>
    <property type="project" value="TreeGrafter"/>
</dbReference>
<name>A0A8C6XZV8_NAJNA</name>
<dbReference type="Gene3D" id="1.10.510.10">
    <property type="entry name" value="Transferase(Phosphotransferase) domain 1"/>
    <property type="match status" value="1"/>
</dbReference>
<proteinExistence type="inferred from homology"/>
<evidence type="ECO:0000259" key="15">
    <source>
        <dbReference type="PROSITE" id="PS50011"/>
    </source>
</evidence>
<dbReference type="PROSITE" id="PS00108">
    <property type="entry name" value="PROTEIN_KINASE_ST"/>
    <property type="match status" value="1"/>
</dbReference>
<dbReference type="GeneTree" id="ENSGT00940000164926"/>
<dbReference type="PROSITE" id="PS00107">
    <property type="entry name" value="PROTEIN_KINASE_ATP"/>
    <property type="match status" value="1"/>
</dbReference>
<keyword evidence="6" id="KW-0053">Apoptosis</keyword>
<keyword evidence="8" id="KW-0418">Kinase</keyword>
<comment type="catalytic activity">
    <reaction evidence="11">
        <text>L-seryl-[protein] + ATP = O-phospho-L-seryl-[protein] + ADP + H(+)</text>
        <dbReference type="Rhea" id="RHEA:17989"/>
        <dbReference type="Rhea" id="RHEA-COMP:9863"/>
        <dbReference type="Rhea" id="RHEA-COMP:11604"/>
        <dbReference type="ChEBI" id="CHEBI:15378"/>
        <dbReference type="ChEBI" id="CHEBI:29999"/>
        <dbReference type="ChEBI" id="CHEBI:30616"/>
        <dbReference type="ChEBI" id="CHEBI:83421"/>
        <dbReference type="ChEBI" id="CHEBI:456216"/>
        <dbReference type="EC" id="2.7.11.1"/>
    </reaction>
</comment>
<dbReference type="Proteomes" id="UP000694559">
    <property type="component" value="Unplaced"/>
</dbReference>
<dbReference type="GO" id="GO:0043065">
    <property type="term" value="P:positive regulation of apoptotic process"/>
    <property type="evidence" value="ECO:0007669"/>
    <property type="project" value="TreeGrafter"/>
</dbReference>
<dbReference type="FunFam" id="3.30.200.20:FF:000110">
    <property type="entry name" value="Death-associated kinase 3, isoform CRA_a"/>
    <property type="match status" value="1"/>
</dbReference>
<evidence type="ECO:0000256" key="5">
    <source>
        <dbReference type="ARBA" id="ARBA00022679"/>
    </source>
</evidence>
<evidence type="ECO:0000313" key="17">
    <source>
        <dbReference type="Proteomes" id="UP000694559"/>
    </source>
</evidence>
<dbReference type="OrthoDB" id="504170at2759"/>
<evidence type="ECO:0000256" key="11">
    <source>
        <dbReference type="ARBA" id="ARBA00048679"/>
    </source>
</evidence>
<accession>A0A8C6XZV8</accession>
<dbReference type="SUPFAM" id="SSF56112">
    <property type="entry name" value="Protein kinase-like (PK-like)"/>
    <property type="match status" value="1"/>
</dbReference>
<comment type="cofactor">
    <cofactor evidence="1">
        <name>Mg(2+)</name>
        <dbReference type="ChEBI" id="CHEBI:18420"/>
    </cofactor>
</comment>
<dbReference type="Pfam" id="PF00069">
    <property type="entry name" value="Pkinase"/>
    <property type="match status" value="1"/>
</dbReference>
<organism evidence="16 17">
    <name type="scientific">Naja naja</name>
    <name type="common">Indian cobra</name>
    <dbReference type="NCBI Taxonomy" id="35670"/>
    <lineage>
        <taxon>Eukaryota</taxon>
        <taxon>Metazoa</taxon>
        <taxon>Chordata</taxon>
        <taxon>Craniata</taxon>
        <taxon>Vertebrata</taxon>
        <taxon>Euteleostomi</taxon>
        <taxon>Lepidosauria</taxon>
        <taxon>Squamata</taxon>
        <taxon>Bifurcata</taxon>
        <taxon>Unidentata</taxon>
        <taxon>Episquamata</taxon>
        <taxon>Toxicofera</taxon>
        <taxon>Serpentes</taxon>
        <taxon>Colubroidea</taxon>
        <taxon>Elapidae</taxon>
        <taxon>Elapinae</taxon>
        <taxon>Naja</taxon>
    </lineage>
</organism>
<keyword evidence="17" id="KW-1185">Reference proteome</keyword>
<evidence type="ECO:0000256" key="9">
    <source>
        <dbReference type="ARBA" id="ARBA00022840"/>
    </source>
</evidence>
<dbReference type="EC" id="2.7.11.1" evidence="2"/>
<keyword evidence="5" id="KW-0808">Transferase</keyword>
<dbReference type="Ensembl" id="ENSNNAT00000022560.1">
    <property type="protein sequence ID" value="ENSNNAP00000021517.1"/>
    <property type="gene ID" value="ENSNNAG00000014248.1"/>
</dbReference>
<dbReference type="PROSITE" id="PS50011">
    <property type="entry name" value="PROTEIN_KINASE_DOM"/>
    <property type="match status" value="1"/>
</dbReference>
<dbReference type="GO" id="GO:0035556">
    <property type="term" value="P:intracellular signal transduction"/>
    <property type="evidence" value="ECO:0007669"/>
    <property type="project" value="TreeGrafter"/>
</dbReference>
<comment type="catalytic activity">
    <reaction evidence="10">
        <text>L-threonyl-[protein] + ATP = O-phospho-L-threonyl-[protein] + ADP + H(+)</text>
        <dbReference type="Rhea" id="RHEA:46608"/>
        <dbReference type="Rhea" id="RHEA-COMP:11060"/>
        <dbReference type="Rhea" id="RHEA-COMP:11605"/>
        <dbReference type="ChEBI" id="CHEBI:15378"/>
        <dbReference type="ChEBI" id="CHEBI:30013"/>
        <dbReference type="ChEBI" id="CHEBI:30616"/>
        <dbReference type="ChEBI" id="CHEBI:61977"/>
        <dbReference type="ChEBI" id="CHEBI:456216"/>
        <dbReference type="EC" id="2.7.11.1"/>
    </reaction>
</comment>
<dbReference type="InterPro" id="IPR017441">
    <property type="entry name" value="Protein_kinase_ATP_BS"/>
</dbReference>
<evidence type="ECO:0000256" key="14">
    <source>
        <dbReference type="SAM" id="MobiDB-lite"/>
    </source>
</evidence>
<dbReference type="InterPro" id="IPR008271">
    <property type="entry name" value="Ser/Thr_kinase_AS"/>
</dbReference>
<protein>
    <recommendedName>
        <fullName evidence="2">non-specific serine/threonine protein kinase</fullName>
        <ecNumber evidence="2">2.7.11.1</ecNumber>
    </recommendedName>
</protein>
<evidence type="ECO:0000256" key="13">
    <source>
        <dbReference type="PROSITE-ProRule" id="PRU10141"/>
    </source>
</evidence>
<evidence type="ECO:0000256" key="12">
    <source>
        <dbReference type="ARBA" id="ARBA00060827"/>
    </source>
</evidence>
<evidence type="ECO:0000256" key="3">
    <source>
        <dbReference type="ARBA" id="ARBA00022527"/>
    </source>
</evidence>
<dbReference type="GO" id="GO:0005524">
    <property type="term" value="F:ATP binding"/>
    <property type="evidence" value="ECO:0007669"/>
    <property type="project" value="UniProtKB-UniRule"/>
</dbReference>
<dbReference type="InterPro" id="IPR011009">
    <property type="entry name" value="Kinase-like_dom_sf"/>
</dbReference>
<dbReference type="FunFam" id="1.10.510.10:FF:000250">
    <property type="entry name" value="Death-associated protein kinase 3"/>
    <property type="match status" value="1"/>
</dbReference>
<dbReference type="SMART" id="SM00220">
    <property type="entry name" value="S_TKc"/>
    <property type="match status" value="1"/>
</dbReference>
<dbReference type="Gene3D" id="3.30.200.20">
    <property type="entry name" value="Phosphorylase Kinase, domain 1"/>
    <property type="match status" value="1"/>
</dbReference>
<dbReference type="GO" id="GO:0005737">
    <property type="term" value="C:cytoplasm"/>
    <property type="evidence" value="ECO:0007669"/>
    <property type="project" value="TreeGrafter"/>
</dbReference>
<evidence type="ECO:0000256" key="2">
    <source>
        <dbReference type="ARBA" id="ARBA00012513"/>
    </source>
</evidence>
<evidence type="ECO:0000256" key="1">
    <source>
        <dbReference type="ARBA" id="ARBA00001946"/>
    </source>
</evidence>
<comment type="similarity">
    <text evidence="12">Belongs to the protein kinase superfamily. CAMK Ser/Thr protein kinase family. DAP kinase subfamily.</text>
</comment>
<dbReference type="GO" id="GO:0004674">
    <property type="term" value="F:protein serine/threonine kinase activity"/>
    <property type="evidence" value="ECO:0007669"/>
    <property type="project" value="UniProtKB-KW"/>
</dbReference>
<evidence type="ECO:0000256" key="8">
    <source>
        <dbReference type="ARBA" id="ARBA00022777"/>
    </source>
</evidence>
<keyword evidence="4" id="KW-0597">Phosphoprotein</keyword>
<feature type="region of interest" description="Disordered" evidence="14">
    <location>
        <begin position="161"/>
        <end position="186"/>
    </location>
</feature>
<feature type="domain" description="Protein kinase" evidence="15">
    <location>
        <begin position="344"/>
        <end position="606"/>
    </location>
</feature>
<evidence type="ECO:0000256" key="10">
    <source>
        <dbReference type="ARBA" id="ARBA00047899"/>
    </source>
</evidence>
<feature type="binding site" evidence="13">
    <location>
        <position position="373"/>
    </location>
    <ligand>
        <name>ATP</name>
        <dbReference type="ChEBI" id="CHEBI:30616"/>
    </ligand>
</feature>
<keyword evidence="9 13" id="KW-0067">ATP-binding</keyword>
<feature type="compositionally biased region" description="Low complexity" evidence="14">
    <location>
        <begin position="167"/>
        <end position="176"/>
    </location>
</feature>